<feature type="transmembrane region" description="Helical" evidence="5">
    <location>
        <begin position="6"/>
        <end position="27"/>
    </location>
</feature>
<dbReference type="GO" id="GO:0016765">
    <property type="term" value="F:transferase activity, transferring alkyl or aryl (other than methyl) groups"/>
    <property type="evidence" value="ECO:0007669"/>
    <property type="project" value="InterPro"/>
</dbReference>
<evidence type="ECO:0000256" key="2">
    <source>
        <dbReference type="ARBA" id="ARBA00022692"/>
    </source>
</evidence>
<dbReference type="InterPro" id="IPR050475">
    <property type="entry name" value="Prenyltransferase_related"/>
</dbReference>
<feature type="transmembrane region" description="Helical" evidence="5">
    <location>
        <begin position="152"/>
        <end position="174"/>
    </location>
</feature>
<protein>
    <recommendedName>
        <fullName evidence="7">UbiA prenyltransferase family protein</fullName>
    </recommendedName>
</protein>
<accession>A0A6C0ETP1</accession>
<comment type="subcellular location">
    <subcellularLocation>
        <location evidence="1">Membrane</location>
        <topology evidence="1">Multi-pass membrane protein</topology>
    </subcellularLocation>
</comment>
<keyword evidence="4 5" id="KW-0472">Membrane</keyword>
<feature type="transmembrane region" description="Helical" evidence="5">
    <location>
        <begin position="297"/>
        <end position="316"/>
    </location>
</feature>
<feature type="transmembrane region" description="Helical" evidence="5">
    <location>
        <begin position="272"/>
        <end position="291"/>
    </location>
</feature>
<evidence type="ECO:0000256" key="3">
    <source>
        <dbReference type="ARBA" id="ARBA00022989"/>
    </source>
</evidence>
<dbReference type="AlphaFoldDB" id="A0A6C0ETP1"/>
<dbReference type="Pfam" id="PF01040">
    <property type="entry name" value="UbiA"/>
    <property type="match status" value="1"/>
</dbReference>
<sequence>MKFVVFFLLNLYLTPMHGLITSSHYIANKIPIFKNTHIMHEMRKKKFNPNFYEKPIFQNSPPAENKIIEKMKKIAKLIRVGNTLPTLLLSFTGGWIANPSLYNLFTSPTFLVSSINTIFVMYVSMIINDIFDLDVDKYNNPSRPLVTGEIKVKEAVGYVSLLTIAIEYSAYMWLPSVQQKYLHLALLNVLLYTPYLKKIMILKNISCAYLVAFSLYFAGLGSTSGKIINNINLLEIAARLIFFGSFTNELLLDMKDKYGDKINKINTIPVKYGNRISWRIALSLLFTNVMWNAFEILKIYGFIQSALFIMLCSPFYRNLLKIKQNGYSKTMILHFLEESTKHLLVILIYLCSLVNV</sequence>
<dbReference type="InterPro" id="IPR000537">
    <property type="entry name" value="UbiA_prenyltransferase"/>
</dbReference>
<organism evidence="6">
    <name type="scientific">viral metagenome</name>
    <dbReference type="NCBI Taxonomy" id="1070528"/>
    <lineage>
        <taxon>unclassified sequences</taxon>
        <taxon>metagenomes</taxon>
        <taxon>organismal metagenomes</taxon>
    </lineage>
</organism>
<dbReference type="Gene3D" id="1.10.357.140">
    <property type="entry name" value="UbiA prenyltransferase"/>
    <property type="match status" value="1"/>
</dbReference>
<proteinExistence type="predicted"/>
<evidence type="ECO:0008006" key="7">
    <source>
        <dbReference type="Google" id="ProtNLM"/>
    </source>
</evidence>
<dbReference type="EMBL" id="MN738924">
    <property type="protein sequence ID" value="QHT31699.1"/>
    <property type="molecule type" value="Genomic_DNA"/>
</dbReference>
<reference evidence="6" key="1">
    <citation type="journal article" date="2020" name="Nature">
        <title>Giant virus diversity and host interactions through global metagenomics.</title>
        <authorList>
            <person name="Schulz F."/>
            <person name="Roux S."/>
            <person name="Paez-Espino D."/>
            <person name="Jungbluth S."/>
            <person name="Walsh D.A."/>
            <person name="Denef V.J."/>
            <person name="McMahon K.D."/>
            <person name="Konstantinidis K.T."/>
            <person name="Eloe-Fadrosh E.A."/>
            <person name="Kyrpides N.C."/>
            <person name="Woyke T."/>
        </authorList>
    </citation>
    <scope>NUCLEOTIDE SEQUENCE</scope>
    <source>
        <strain evidence="6">GVMAG-M-3300009155-48</strain>
    </source>
</reference>
<keyword evidence="2 5" id="KW-0812">Transmembrane</keyword>
<dbReference type="PANTHER" id="PTHR42723">
    <property type="entry name" value="CHLOROPHYLL SYNTHASE"/>
    <property type="match status" value="1"/>
</dbReference>
<dbReference type="PANTHER" id="PTHR42723:SF1">
    <property type="entry name" value="CHLOROPHYLL SYNTHASE, CHLOROPLASTIC"/>
    <property type="match status" value="1"/>
</dbReference>
<evidence type="ECO:0000256" key="1">
    <source>
        <dbReference type="ARBA" id="ARBA00004141"/>
    </source>
</evidence>
<name>A0A6C0ETP1_9ZZZZ</name>
<evidence type="ECO:0000256" key="4">
    <source>
        <dbReference type="ARBA" id="ARBA00023136"/>
    </source>
</evidence>
<evidence type="ECO:0000256" key="5">
    <source>
        <dbReference type="SAM" id="Phobius"/>
    </source>
</evidence>
<feature type="transmembrane region" description="Helical" evidence="5">
    <location>
        <begin position="109"/>
        <end position="131"/>
    </location>
</feature>
<feature type="transmembrane region" description="Helical" evidence="5">
    <location>
        <begin position="208"/>
        <end position="228"/>
    </location>
</feature>
<dbReference type="InterPro" id="IPR044878">
    <property type="entry name" value="UbiA_sf"/>
</dbReference>
<feature type="transmembrane region" description="Helical" evidence="5">
    <location>
        <begin position="77"/>
        <end position="97"/>
    </location>
</feature>
<keyword evidence="3 5" id="KW-1133">Transmembrane helix</keyword>
<evidence type="ECO:0000313" key="6">
    <source>
        <dbReference type="EMBL" id="QHT31699.1"/>
    </source>
</evidence>
<dbReference type="GO" id="GO:0016020">
    <property type="term" value="C:membrane"/>
    <property type="evidence" value="ECO:0007669"/>
    <property type="project" value="UniProtKB-SubCell"/>
</dbReference>